<dbReference type="SUPFAM" id="SSF52833">
    <property type="entry name" value="Thioredoxin-like"/>
    <property type="match status" value="1"/>
</dbReference>
<dbReference type="InterPro" id="IPR012341">
    <property type="entry name" value="6hp_glycosidase-like_sf"/>
</dbReference>
<reference evidence="2 3" key="1">
    <citation type="journal article" date="2019" name="Int. J. Syst. Evol. Microbiol.">
        <title>Clostridium fermenticellae sp. nov., isolated from the mud in a fermentation cellar for the production of the Chinese liquor, baijiu.</title>
        <authorList>
            <person name="Xu P.X."/>
            <person name="Chai L.J."/>
            <person name="Qiu T."/>
            <person name="Zhang X.J."/>
            <person name="Lu Z.M."/>
            <person name="Xiao C."/>
            <person name="Wang S.T."/>
            <person name="Shen C.H."/>
            <person name="Shi J.S."/>
            <person name="Xu Z.H."/>
        </authorList>
    </citation>
    <scope>NUCLEOTIDE SEQUENCE [LARGE SCALE GENOMIC DNA]</scope>
    <source>
        <strain evidence="2 3">JN500901</strain>
    </source>
</reference>
<dbReference type="AlphaFoldDB" id="A0A386H3S1"/>
<gene>
    <name evidence="2" type="ORF">D4Z93_07535</name>
</gene>
<dbReference type="RefSeq" id="WP_119972034.1">
    <property type="nucleotide sequence ID" value="NZ_CP032416.1"/>
</dbReference>
<dbReference type="PANTHER" id="PTHR42899:SF1">
    <property type="entry name" value="SPERMATOGENESIS-ASSOCIATED PROTEIN 20"/>
    <property type="match status" value="1"/>
</dbReference>
<dbReference type="Gene3D" id="3.40.30.10">
    <property type="entry name" value="Glutaredoxin"/>
    <property type="match status" value="1"/>
</dbReference>
<accession>A0A386H3S1</accession>
<dbReference type="CDD" id="cd02955">
    <property type="entry name" value="SSP411"/>
    <property type="match status" value="1"/>
</dbReference>
<dbReference type="KEGG" id="cfer:D4Z93_07535"/>
<organism evidence="2 3">
    <name type="scientific">Clostridium fermenticellae</name>
    <dbReference type="NCBI Taxonomy" id="2068654"/>
    <lineage>
        <taxon>Bacteria</taxon>
        <taxon>Bacillati</taxon>
        <taxon>Bacillota</taxon>
        <taxon>Clostridia</taxon>
        <taxon>Eubacteriales</taxon>
        <taxon>Clostridiaceae</taxon>
        <taxon>Clostridium</taxon>
    </lineage>
</organism>
<sequence>MIYEKSPYLLQHAYNPVNWYPWGEEAFEKARLENKPIFLSIGYSSCHWCHVMEKESFESDDVAGILNKNFVAVKVDREERPDIDSIYMKVCEGLTGGGGWPLTIIMTPDQKPFFAATYLPKNNKRGMQGLMSVLESAGTAWDDNKKDLEKMGSSIVNILNDKGEKEKQKLSYDFIKSAFTHFKQNFDELYGGFGRMPKFPMPHNLMFLLRYWYINKDEFALQMVQKTLDLMYNGGIYDHVGYGFSRYSTDRKWLIPHFEKMLYDNALLSIVYLEMYQIKKDKKYAKICNDIFTYILRDMTSEYGGFYSSEDADSEGYEGKFYLWSKDEIDSILGTESSKRFCRIFGVTEQGNFNGKNILNLKDDTVLCNGDVFTKECLNKLFEYREKRVHPHKDDKILTSWNGLMIAAMAIGGRVLKNSNYTDAAIKSAKFIFDNLTREDGRLLSRYRSGEASFLGYADDYAFLIWGLIELYETTYDEFYLKKALDINRDMFKYFWDYEEGGFFIYGKDGENLITRPKEIYDGAIPSGNSVEAFNLIRLSRITSNIKFEEKAVELLSVFSGELKSFPQGYSFSMMALMSESVSSMEVIIVSLNDYMSKKMVDSINSEFRPFMVSMLKDKYNTLDCIIPFSENYSSVQGRSTAYVCQNFACKLPVTNIDDFENLIGK</sequence>
<dbReference type="Gene3D" id="1.50.10.10">
    <property type="match status" value="1"/>
</dbReference>
<proteinExistence type="predicted"/>
<dbReference type="Proteomes" id="UP000266301">
    <property type="component" value="Chromosome"/>
</dbReference>
<evidence type="ECO:0000313" key="2">
    <source>
        <dbReference type="EMBL" id="AYD40381.1"/>
    </source>
</evidence>
<dbReference type="EMBL" id="CP032416">
    <property type="protein sequence ID" value="AYD40381.1"/>
    <property type="molecule type" value="Genomic_DNA"/>
</dbReference>
<evidence type="ECO:0000313" key="3">
    <source>
        <dbReference type="Proteomes" id="UP000266301"/>
    </source>
</evidence>
<dbReference type="InterPro" id="IPR024705">
    <property type="entry name" value="Ssp411"/>
</dbReference>
<dbReference type="GO" id="GO:0005975">
    <property type="term" value="P:carbohydrate metabolic process"/>
    <property type="evidence" value="ECO:0007669"/>
    <property type="project" value="InterPro"/>
</dbReference>
<feature type="domain" description="Spermatogenesis-associated protein 20-like TRX" evidence="1">
    <location>
        <begin position="2"/>
        <end position="159"/>
    </location>
</feature>
<dbReference type="SUPFAM" id="SSF48208">
    <property type="entry name" value="Six-hairpin glycosidases"/>
    <property type="match status" value="1"/>
</dbReference>
<dbReference type="Pfam" id="PF03190">
    <property type="entry name" value="Thioredox_DsbH"/>
    <property type="match status" value="1"/>
</dbReference>
<evidence type="ECO:0000259" key="1">
    <source>
        <dbReference type="Pfam" id="PF03190"/>
    </source>
</evidence>
<protein>
    <submittedName>
        <fullName evidence="2">Thioredoxin domain-containing protein</fullName>
    </submittedName>
</protein>
<dbReference type="InterPro" id="IPR008928">
    <property type="entry name" value="6-hairpin_glycosidase_sf"/>
</dbReference>
<dbReference type="PIRSF" id="PIRSF006402">
    <property type="entry name" value="UCP006402_thioredoxin"/>
    <property type="match status" value="1"/>
</dbReference>
<dbReference type="InterPro" id="IPR036249">
    <property type="entry name" value="Thioredoxin-like_sf"/>
</dbReference>
<name>A0A386H3S1_9CLOT</name>
<dbReference type="InterPro" id="IPR004879">
    <property type="entry name" value="Ssp411-like_TRX"/>
</dbReference>
<dbReference type="PANTHER" id="PTHR42899">
    <property type="entry name" value="SPERMATOGENESIS-ASSOCIATED PROTEIN 20"/>
    <property type="match status" value="1"/>
</dbReference>
<dbReference type="OrthoDB" id="9762614at2"/>
<keyword evidence="3" id="KW-1185">Reference proteome</keyword>